<evidence type="ECO:0000313" key="2">
    <source>
        <dbReference type="EMBL" id="KKN49326.1"/>
    </source>
</evidence>
<keyword evidence="1" id="KW-0812">Transmembrane</keyword>
<gene>
    <name evidence="2" type="ORF">LCGC14_0644250</name>
</gene>
<evidence type="ECO:0008006" key="3">
    <source>
        <dbReference type="Google" id="ProtNLM"/>
    </source>
</evidence>
<dbReference type="EMBL" id="LAZR01001173">
    <property type="protein sequence ID" value="KKN49326.1"/>
    <property type="molecule type" value="Genomic_DNA"/>
</dbReference>
<organism evidence="2">
    <name type="scientific">marine sediment metagenome</name>
    <dbReference type="NCBI Taxonomy" id="412755"/>
    <lineage>
        <taxon>unclassified sequences</taxon>
        <taxon>metagenomes</taxon>
        <taxon>ecological metagenomes</taxon>
    </lineage>
</organism>
<name>A0A0F9TK24_9ZZZZ</name>
<protein>
    <recommendedName>
        <fullName evidence="3">DUF350 domain-containing protein</fullName>
    </recommendedName>
</protein>
<comment type="caution">
    <text evidence="2">The sequence shown here is derived from an EMBL/GenBank/DDBJ whole genome shotgun (WGS) entry which is preliminary data.</text>
</comment>
<proteinExistence type="predicted"/>
<accession>A0A0F9TK24</accession>
<keyword evidence="1" id="KW-1133">Transmembrane helix</keyword>
<dbReference type="AlphaFoldDB" id="A0A0F9TK24"/>
<reference evidence="2" key="1">
    <citation type="journal article" date="2015" name="Nature">
        <title>Complex archaea that bridge the gap between prokaryotes and eukaryotes.</title>
        <authorList>
            <person name="Spang A."/>
            <person name="Saw J.H."/>
            <person name="Jorgensen S.L."/>
            <person name="Zaremba-Niedzwiedzka K."/>
            <person name="Martijn J."/>
            <person name="Lind A.E."/>
            <person name="van Eijk R."/>
            <person name="Schleper C."/>
            <person name="Guy L."/>
            <person name="Ettema T.J."/>
        </authorList>
    </citation>
    <scope>NUCLEOTIDE SEQUENCE</scope>
</reference>
<sequence>METLAIVFAILTVAFVIDIMRLDLMVSISDKFGVAEQRVNVSAILALFCTVAAVTFGILAAVA</sequence>
<evidence type="ECO:0000256" key="1">
    <source>
        <dbReference type="SAM" id="Phobius"/>
    </source>
</evidence>
<feature type="transmembrane region" description="Helical" evidence="1">
    <location>
        <begin position="40"/>
        <end position="62"/>
    </location>
</feature>
<keyword evidence="1" id="KW-0472">Membrane</keyword>